<gene>
    <name evidence="2" type="ORF">PLEPLA_LOCUS38483</name>
</gene>
<sequence length="103" mass="11208">MRALRDGDAPRTERGARLSEEEASNPPETTQAAGAHTPDWMRKIGSPCITRSRRRGRGRGAERSPVIHAGGCHQLHPGINNHLSIPPRAHQPPPLHPPSPEAE</sequence>
<evidence type="ECO:0000313" key="3">
    <source>
        <dbReference type="Proteomes" id="UP001153269"/>
    </source>
</evidence>
<evidence type="ECO:0000256" key="1">
    <source>
        <dbReference type="SAM" id="MobiDB-lite"/>
    </source>
</evidence>
<proteinExistence type="predicted"/>
<feature type="region of interest" description="Disordered" evidence="1">
    <location>
        <begin position="1"/>
        <end position="103"/>
    </location>
</feature>
<accession>A0A9N7VM05</accession>
<comment type="caution">
    <text evidence="2">The sequence shown here is derived from an EMBL/GenBank/DDBJ whole genome shotgun (WGS) entry which is preliminary data.</text>
</comment>
<feature type="compositionally biased region" description="Basic and acidic residues" evidence="1">
    <location>
        <begin position="1"/>
        <end position="20"/>
    </location>
</feature>
<dbReference type="AlphaFoldDB" id="A0A9N7VM05"/>
<reference evidence="2" key="1">
    <citation type="submission" date="2020-03" db="EMBL/GenBank/DDBJ databases">
        <authorList>
            <person name="Weist P."/>
        </authorList>
    </citation>
    <scope>NUCLEOTIDE SEQUENCE</scope>
</reference>
<keyword evidence="3" id="KW-1185">Reference proteome</keyword>
<name>A0A9N7VM05_PLEPL</name>
<dbReference type="Proteomes" id="UP001153269">
    <property type="component" value="Unassembled WGS sequence"/>
</dbReference>
<protein>
    <submittedName>
        <fullName evidence="2">Uncharacterized protein</fullName>
    </submittedName>
</protein>
<feature type="compositionally biased region" description="Pro residues" evidence="1">
    <location>
        <begin position="89"/>
        <end position="103"/>
    </location>
</feature>
<dbReference type="EMBL" id="CADEAL010004067">
    <property type="protein sequence ID" value="CAB1450791.1"/>
    <property type="molecule type" value="Genomic_DNA"/>
</dbReference>
<organism evidence="2 3">
    <name type="scientific">Pleuronectes platessa</name>
    <name type="common">European plaice</name>
    <dbReference type="NCBI Taxonomy" id="8262"/>
    <lineage>
        <taxon>Eukaryota</taxon>
        <taxon>Metazoa</taxon>
        <taxon>Chordata</taxon>
        <taxon>Craniata</taxon>
        <taxon>Vertebrata</taxon>
        <taxon>Euteleostomi</taxon>
        <taxon>Actinopterygii</taxon>
        <taxon>Neopterygii</taxon>
        <taxon>Teleostei</taxon>
        <taxon>Neoteleostei</taxon>
        <taxon>Acanthomorphata</taxon>
        <taxon>Carangaria</taxon>
        <taxon>Pleuronectiformes</taxon>
        <taxon>Pleuronectoidei</taxon>
        <taxon>Pleuronectidae</taxon>
        <taxon>Pleuronectes</taxon>
    </lineage>
</organism>
<evidence type="ECO:0000313" key="2">
    <source>
        <dbReference type="EMBL" id="CAB1450791.1"/>
    </source>
</evidence>